<dbReference type="Proteomes" id="UP000631312">
    <property type="component" value="Unassembled WGS sequence"/>
</dbReference>
<feature type="transmembrane region" description="Helical" evidence="1">
    <location>
        <begin position="21"/>
        <end position="39"/>
    </location>
</feature>
<dbReference type="Proteomes" id="UP000590511">
    <property type="component" value="Unassembled WGS sequence"/>
</dbReference>
<dbReference type="EMBL" id="JACHNC010000001">
    <property type="protein sequence ID" value="MBB4752638.1"/>
    <property type="molecule type" value="Genomic_DNA"/>
</dbReference>
<proteinExistence type="predicted"/>
<evidence type="ECO:0000313" key="2">
    <source>
        <dbReference type="EMBL" id="GIE44696.1"/>
    </source>
</evidence>
<gene>
    <name evidence="2" type="ORF">Alo02nite_75940</name>
    <name evidence="3" type="ORF">BJ964_006799</name>
</gene>
<evidence type="ECO:0000313" key="3">
    <source>
        <dbReference type="EMBL" id="MBB4752638.1"/>
    </source>
</evidence>
<comment type="caution">
    <text evidence="3">The sequence shown here is derived from an EMBL/GenBank/DDBJ whole genome shotgun (WGS) entry which is preliminary data.</text>
</comment>
<reference evidence="2 5" key="2">
    <citation type="submission" date="2021-01" db="EMBL/GenBank/DDBJ databases">
        <title>Whole genome shotgun sequence of Actinoplanes lobatus NBRC 12513.</title>
        <authorList>
            <person name="Komaki H."/>
            <person name="Tamura T."/>
        </authorList>
    </citation>
    <scope>NUCLEOTIDE SEQUENCE [LARGE SCALE GENOMIC DNA]</scope>
    <source>
        <strain evidence="2 5">NBRC 12513</strain>
    </source>
</reference>
<protein>
    <recommendedName>
        <fullName evidence="6">PH domain-containing protein</fullName>
    </recommendedName>
</protein>
<accession>A0A7W7HLB8</accession>
<keyword evidence="1" id="KW-1133">Transmembrane helix</keyword>
<keyword evidence="5" id="KW-1185">Reference proteome</keyword>
<evidence type="ECO:0000256" key="1">
    <source>
        <dbReference type="SAM" id="Phobius"/>
    </source>
</evidence>
<feature type="transmembrane region" description="Helical" evidence="1">
    <location>
        <begin position="51"/>
        <end position="73"/>
    </location>
</feature>
<keyword evidence="1" id="KW-0812">Transmembrane</keyword>
<evidence type="ECO:0008006" key="6">
    <source>
        <dbReference type="Google" id="ProtNLM"/>
    </source>
</evidence>
<sequence>MPSARVVIRAAPLERIRIGPSAAVVGLLALTGITLRGAFGSPRRGVEGVGWWAVPAIGSMFLLLFAFIAALWLRRRIMRIMLDDTTLTVRNWWGPDASWPRAEIKVLWYVPLRTNLEQGAVVLLLGEGERVLATLWHKAWDLQRLEPLAVALGVNIEASALPHDTAGLTADEARRRYPGIEIPVSFTHGIALGCLGGLIVIAFMAAWVALMVALSG</sequence>
<feature type="transmembrane region" description="Helical" evidence="1">
    <location>
        <begin position="190"/>
        <end position="214"/>
    </location>
</feature>
<organism evidence="3 4">
    <name type="scientific">Actinoplanes lobatus</name>
    <dbReference type="NCBI Taxonomy" id="113568"/>
    <lineage>
        <taxon>Bacteria</taxon>
        <taxon>Bacillati</taxon>
        <taxon>Actinomycetota</taxon>
        <taxon>Actinomycetes</taxon>
        <taxon>Micromonosporales</taxon>
        <taxon>Micromonosporaceae</taxon>
        <taxon>Actinoplanes</taxon>
    </lineage>
</organism>
<dbReference type="EMBL" id="BOMP01000141">
    <property type="protein sequence ID" value="GIE44696.1"/>
    <property type="molecule type" value="Genomic_DNA"/>
</dbReference>
<keyword evidence="1" id="KW-0472">Membrane</keyword>
<evidence type="ECO:0000313" key="4">
    <source>
        <dbReference type="Proteomes" id="UP000590511"/>
    </source>
</evidence>
<evidence type="ECO:0000313" key="5">
    <source>
        <dbReference type="Proteomes" id="UP000631312"/>
    </source>
</evidence>
<name>A0A7W7HLB8_9ACTN</name>
<dbReference type="AlphaFoldDB" id="A0A7W7HLB8"/>
<dbReference type="RefSeq" id="WP_188124446.1">
    <property type="nucleotide sequence ID" value="NZ_BOMP01000141.1"/>
</dbReference>
<reference evidence="3 4" key="1">
    <citation type="submission" date="2020-08" db="EMBL/GenBank/DDBJ databases">
        <title>Sequencing the genomes of 1000 actinobacteria strains.</title>
        <authorList>
            <person name="Klenk H.-P."/>
        </authorList>
    </citation>
    <scope>NUCLEOTIDE SEQUENCE [LARGE SCALE GENOMIC DNA]</scope>
    <source>
        <strain evidence="3 4">DSM 43150</strain>
    </source>
</reference>